<feature type="chain" id="PRO_5040270532" evidence="2">
    <location>
        <begin position="23"/>
        <end position="290"/>
    </location>
</feature>
<dbReference type="InterPro" id="IPR007312">
    <property type="entry name" value="Phosphoesterase"/>
</dbReference>
<dbReference type="AlphaFoldDB" id="A0A9N8VY03"/>
<dbReference type="GO" id="GO:0009395">
    <property type="term" value="P:phospholipid catabolic process"/>
    <property type="evidence" value="ECO:0007669"/>
    <property type="project" value="TreeGrafter"/>
</dbReference>
<feature type="signal peptide" evidence="2">
    <location>
        <begin position="1"/>
        <end position="22"/>
    </location>
</feature>
<name>A0A9N8VY03_9GLOM</name>
<proteinExistence type="predicted"/>
<dbReference type="Gene3D" id="3.40.720.10">
    <property type="entry name" value="Alkaline Phosphatase, subunit A"/>
    <property type="match status" value="1"/>
</dbReference>
<comment type="caution">
    <text evidence="3">The sequence shown here is derived from an EMBL/GenBank/DDBJ whole genome shotgun (WGS) entry which is preliminary data.</text>
</comment>
<reference evidence="3" key="1">
    <citation type="submission" date="2021-06" db="EMBL/GenBank/DDBJ databases">
        <authorList>
            <person name="Kallberg Y."/>
            <person name="Tangrot J."/>
            <person name="Rosling A."/>
        </authorList>
    </citation>
    <scope>NUCLEOTIDE SEQUENCE</scope>
    <source>
        <strain evidence="3">FL966</strain>
    </source>
</reference>
<dbReference type="EMBL" id="CAJVQA010000261">
    <property type="protein sequence ID" value="CAG8465226.1"/>
    <property type="molecule type" value="Genomic_DNA"/>
</dbReference>
<keyword evidence="2" id="KW-0732">Signal</keyword>
<evidence type="ECO:0000256" key="2">
    <source>
        <dbReference type="SAM" id="SignalP"/>
    </source>
</evidence>
<dbReference type="Proteomes" id="UP000789759">
    <property type="component" value="Unassembled WGS sequence"/>
</dbReference>
<evidence type="ECO:0000256" key="1">
    <source>
        <dbReference type="ARBA" id="ARBA00022801"/>
    </source>
</evidence>
<evidence type="ECO:0000313" key="3">
    <source>
        <dbReference type="EMBL" id="CAG8465226.1"/>
    </source>
</evidence>
<dbReference type="InterPro" id="IPR017850">
    <property type="entry name" value="Alkaline_phosphatase_core_sf"/>
</dbReference>
<keyword evidence="4" id="KW-1185">Reference proteome</keyword>
<gene>
    <name evidence="3" type="ORF">CPELLU_LOCUS811</name>
</gene>
<accession>A0A9N8VY03</accession>
<dbReference type="OrthoDB" id="5135119at2759"/>
<dbReference type="GO" id="GO:0016788">
    <property type="term" value="F:hydrolase activity, acting on ester bonds"/>
    <property type="evidence" value="ECO:0007669"/>
    <property type="project" value="InterPro"/>
</dbReference>
<protein>
    <submittedName>
        <fullName evidence="3">6357_t:CDS:1</fullName>
    </submittedName>
</protein>
<dbReference type="Pfam" id="PF04185">
    <property type="entry name" value="Phosphoesterase"/>
    <property type="match status" value="1"/>
</dbReference>
<organism evidence="3 4">
    <name type="scientific">Cetraspora pellucida</name>
    <dbReference type="NCBI Taxonomy" id="1433469"/>
    <lineage>
        <taxon>Eukaryota</taxon>
        <taxon>Fungi</taxon>
        <taxon>Fungi incertae sedis</taxon>
        <taxon>Mucoromycota</taxon>
        <taxon>Glomeromycotina</taxon>
        <taxon>Glomeromycetes</taxon>
        <taxon>Diversisporales</taxon>
        <taxon>Gigasporaceae</taxon>
        <taxon>Cetraspora</taxon>
    </lineage>
</organism>
<keyword evidence="1" id="KW-0378">Hydrolase</keyword>
<sequence>MKHFTSVILFLIVASIGATVDAIVTGTYFDRIVLVMFENTGYTQAIAQPYLQNLTSRSNGLLLSNYHAVAHPSQPNYIATIFGSTAGITDDNNHNVSGNNVVDLLETKGVSWKAYMENYPGNCYIGATAPSGQHLYARKHNPFISMNDIRTNPTRCAKIVPGTQLDTDINANAVPQFVYYVPNQNNDGHDTGVAFAMNWFQGWLEPKLTKPAFTTNTLIFIVFDEDDGSQGNHIFAGLLGSPVHPPSNHNDTTSYNHYSYLATVEKNWNLGNLGRNDVSATAFTKYLIHP</sequence>
<evidence type="ECO:0000313" key="4">
    <source>
        <dbReference type="Proteomes" id="UP000789759"/>
    </source>
</evidence>
<dbReference type="PANTHER" id="PTHR31956:SF8">
    <property type="entry name" value="ACID PHOSPHATASE PHOA (AFU_ORTHOLOGUE AFUA_1G03570)"/>
    <property type="match status" value="1"/>
</dbReference>
<dbReference type="PANTHER" id="PTHR31956">
    <property type="entry name" value="NON-SPECIFIC PHOSPHOLIPASE C4-RELATED"/>
    <property type="match status" value="1"/>
</dbReference>